<protein>
    <submittedName>
        <fullName evidence="2">Uncharacterized protein</fullName>
    </submittedName>
</protein>
<keyword evidence="3" id="KW-1185">Reference proteome</keyword>
<reference evidence="2 3" key="1">
    <citation type="submission" date="2023-04" db="EMBL/GenBank/DDBJ databases">
        <title>Genome sequence of Halobacillus naozhouensis KACC 21980.</title>
        <authorList>
            <person name="Kim S."/>
            <person name="Heo J."/>
            <person name="Kwon S.-W."/>
        </authorList>
    </citation>
    <scope>NUCLEOTIDE SEQUENCE [LARGE SCALE GENOMIC DNA]</scope>
    <source>
        <strain evidence="2 3">KCTC 13234</strain>
    </source>
</reference>
<feature type="transmembrane region" description="Helical" evidence="1">
    <location>
        <begin position="91"/>
        <end position="117"/>
    </location>
</feature>
<accession>A0ABY8J4J9</accession>
<feature type="transmembrane region" description="Helical" evidence="1">
    <location>
        <begin position="63"/>
        <end position="85"/>
    </location>
</feature>
<keyword evidence="1" id="KW-0812">Transmembrane</keyword>
<organism evidence="2 3">
    <name type="scientific">Halobacillus naozhouensis</name>
    <dbReference type="NCBI Taxonomy" id="554880"/>
    <lineage>
        <taxon>Bacteria</taxon>
        <taxon>Bacillati</taxon>
        <taxon>Bacillota</taxon>
        <taxon>Bacilli</taxon>
        <taxon>Bacillales</taxon>
        <taxon>Bacillaceae</taxon>
        <taxon>Halobacillus</taxon>
    </lineage>
</organism>
<dbReference type="EMBL" id="CP121671">
    <property type="protein sequence ID" value="WFT75881.1"/>
    <property type="molecule type" value="Genomic_DNA"/>
</dbReference>
<evidence type="ECO:0000313" key="3">
    <source>
        <dbReference type="Proteomes" id="UP001221597"/>
    </source>
</evidence>
<name>A0ABY8J4J9_9BACI</name>
<evidence type="ECO:0000256" key="1">
    <source>
        <dbReference type="SAM" id="Phobius"/>
    </source>
</evidence>
<keyword evidence="1" id="KW-1133">Transmembrane helix</keyword>
<feature type="transmembrane region" description="Helical" evidence="1">
    <location>
        <begin position="129"/>
        <end position="146"/>
    </location>
</feature>
<proteinExistence type="predicted"/>
<keyword evidence="1" id="KW-0472">Membrane</keyword>
<dbReference type="Proteomes" id="UP001221597">
    <property type="component" value="Chromosome"/>
</dbReference>
<feature type="transmembrane region" description="Helical" evidence="1">
    <location>
        <begin position="29"/>
        <end position="51"/>
    </location>
</feature>
<evidence type="ECO:0000313" key="2">
    <source>
        <dbReference type="EMBL" id="WFT75881.1"/>
    </source>
</evidence>
<dbReference type="RefSeq" id="WP_283077844.1">
    <property type="nucleotide sequence ID" value="NZ_CP121671.1"/>
</dbReference>
<sequence length="157" mass="18551">MAFAVFFFTAWLITAIFFAIPKKLTLIENTFIFMLILVISINWSWIIYEGFKFIKITKEPMNYTGFLFFRSVTIPMLLVLQLNLIHRSKMFGSTAVITVLSVATLLLLDGLSIFFGITTYQKWNIFYDFLYFTGLHIVTYFFLWLFRKISYRGVDYS</sequence>
<gene>
    <name evidence="2" type="ORF">P9989_05725</name>
</gene>